<dbReference type="Gene3D" id="3.40.50.150">
    <property type="entry name" value="Vaccinia Virus protein VP39"/>
    <property type="match status" value="1"/>
</dbReference>
<dbReference type="GO" id="GO:0032259">
    <property type="term" value="P:methylation"/>
    <property type="evidence" value="ECO:0007669"/>
    <property type="project" value="UniProtKB-KW"/>
</dbReference>
<dbReference type="CDD" id="cd02440">
    <property type="entry name" value="AdoMet_MTases"/>
    <property type="match status" value="1"/>
</dbReference>
<accession>A0A495V8E1</accession>
<gene>
    <name evidence="2" type="ORF">BDD21_3043</name>
</gene>
<dbReference type="EMBL" id="RBXL01000001">
    <property type="protein sequence ID" value="RKT45579.1"/>
    <property type="molecule type" value="Genomic_DNA"/>
</dbReference>
<dbReference type="GO" id="GO:0008757">
    <property type="term" value="F:S-adenosylmethionine-dependent methyltransferase activity"/>
    <property type="evidence" value="ECO:0007669"/>
    <property type="project" value="InterPro"/>
</dbReference>
<evidence type="ECO:0000259" key="1">
    <source>
        <dbReference type="Pfam" id="PF08241"/>
    </source>
</evidence>
<feature type="domain" description="Methyltransferase type 11" evidence="1">
    <location>
        <begin position="50"/>
        <end position="142"/>
    </location>
</feature>
<dbReference type="PANTHER" id="PTHR43591">
    <property type="entry name" value="METHYLTRANSFERASE"/>
    <property type="match status" value="1"/>
</dbReference>
<evidence type="ECO:0000313" key="3">
    <source>
        <dbReference type="Proteomes" id="UP000274556"/>
    </source>
</evidence>
<dbReference type="Pfam" id="PF08241">
    <property type="entry name" value="Methyltransf_11"/>
    <property type="match status" value="1"/>
</dbReference>
<keyword evidence="2" id="KW-0808">Transferase</keyword>
<dbReference type="Proteomes" id="UP000274556">
    <property type="component" value="Unassembled WGS sequence"/>
</dbReference>
<organism evidence="2 3">
    <name type="scientific">Thiocapsa rosea</name>
    <dbReference type="NCBI Taxonomy" id="69360"/>
    <lineage>
        <taxon>Bacteria</taxon>
        <taxon>Pseudomonadati</taxon>
        <taxon>Pseudomonadota</taxon>
        <taxon>Gammaproteobacteria</taxon>
        <taxon>Chromatiales</taxon>
        <taxon>Chromatiaceae</taxon>
        <taxon>Thiocapsa</taxon>
    </lineage>
</organism>
<dbReference type="AlphaFoldDB" id="A0A495V8E1"/>
<sequence>MNQTAQTRETYSQRLLKGGGYLAWQRFARFRAAADAVQRYAYEAMRRDMLDIGAADGIGLPFLKPLSDRLVSVNYYDNHTREFQAAHPGEEVITADARDLRLPDGSFDIVVSFETLHLIPVDRLKAIAEIHRVLRPGGLLVCSVPIEIGHTALLKLAARAKSGHQLDGMSLGMALKHVFPSFFNITQYDRGRQVGFDAYRFSRDIGPWFDVLERKAVPLPILLPFNLLIVARRKEQATP</sequence>
<comment type="caution">
    <text evidence="2">The sequence shown here is derived from an EMBL/GenBank/DDBJ whole genome shotgun (WGS) entry which is preliminary data.</text>
</comment>
<reference evidence="2 3" key="1">
    <citation type="submission" date="2018-10" db="EMBL/GenBank/DDBJ databases">
        <title>Genomic Encyclopedia of Archaeal and Bacterial Type Strains, Phase II (KMG-II): from individual species to whole genera.</title>
        <authorList>
            <person name="Goeker M."/>
        </authorList>
    </citation>
    <scope>NUCLEOTIDE SEQUENCE [LARGE SCALE GENOMIC DNA]</scope>
    <source>
        <strain evidence="2 3">DSM 235</strain>
    </source>
</reference>
<evidence type="ECO:0000313" key="2">
    <source>
        <dbReference type="EMBL" id="RKT45579.1"/>
    </source>
</evidence>
<dbReference type="InterPro" id="IPR013216">
    <property type="entry name" value="Methyltransf_11"/>
</dbReference>
<dbReference type="InterPro" id="IPR029063">
    <property type="entry name" value="SAM-dependent_MTases_sf"/>
</dbReference>
<dbReference type="RefSeq" id="WP_170164768.1">
    <property type="nucleotide sequence ID" value="NZ_RBXL01000001.1"/>
</dbReference>
<name>A0A495V8E1_9GAMM</name>
<protein>
    <submittedName>
        <fullName evidence="2">Methyltransferase family protein</fullName>
    </submittedName>
</protein>
<proteinExistence type="predicted"/>
<dbReference type="SUPFAM" id="SSF53335">
    <property type="entry name" value="S-adenosyl-L-methionine-dependent methyltransferases"/>
    <property type="match status" value="1"/>
</dbReference>
<dbReference type="PANTHER" id="PTHR43591:SF24">
    <property type="entry name" value="2-METHOXY-6-POLYPRENYL-1,4-BENZOQUINOL METHYLASE, MITOCHONDRIAL"/>
    <property type="match status" value="1"/>
</dbReference>
<keyword evidence="2" id="KW-0489">Methyltransferase</keyword>
<keyword evidence="3" id="KW-1185">Reference proteome</keyword>